<dbReference type="AlphaFoldDB" id="A0AAX6IDK9"/>
<organism evidence="2 3">
    <name type="scientific">Iris pallida</name>
    <name type="common">Sweet iris</name>
    <dbReference type="NCBI Taxonomy" id="29817"/>
    <lineage>
        <taxon>Eukaryota</taxon>
        <taxon>Viridiplantae</taxon>
        <taxon>Streptophyta</taxon>
        <taxon>Embryophyta</taxon>
        <taxon>Tracheophyta</taxon>
        <taxon>Spermatophyta</taxon>
        <taxon>Magnoliopsida</taxon>
        <taxon>Liliopsida</taxon>
        <taxon>Asparagales</taxon>
        <taxon>Iridaceae</taxon>
        <taxon>Iridoideae</taxon>
        <taxon>Irideae</taxon>
        <taxon>Iris</taxon>
    </lineage>
</organism>
<protein>
    <submittedName>
        <fullName evidence="2">Uncharacterized protein</fullName>
    </submittedName>
</protein>
<keyword evidence="3" id="KW-1185">Reference proteome</keyword>
<name>A0AAX6IDK9_IRIPA</name>
<accession>A0AAX6IDK9</accession>
<feature type="compositionally biased region" description="Basic and acidic residues" evidence="1">
    <location>
        <begin position="176"/>
        <end position="187"/>
    </location>
</feature>
<dbReference type="Proteomes" id="UP001140949">
    <property type="component" value="Unassembled WGS sequence"/>
</dbReference>
<comment type="caution">
    <text evidence="2">The sequence shown here is derived from an EMBL/GenBank/DDBJ whole genome shotgun (WGS) entry which is preliminary data.</text>
</comment>
<dbReference type="EMBL" id="JANAVB010002393">
    <property type="protein sequence ID" value="KAJ6851312.1"/>
    <property type="molecule type" value="Genomic_DNA"/>
</dbReference>
<feature type="compositionally biased region" description="Low complexity" evidence="1">
    <location>
        <begin position="192"/>
        <end position="210"/>
    </location>
</feature>
<proteinExistence type="predicted"/>
<feature type="region of interest" description="Disordered" evidence="1">
    <location>
        <begin position="176"/>
        <end position="226"/>
    </location>
</feature>
<evidence type="ECO:0000313" key="2">
    <source>
        <dbReference type="EMBL" id="KAJ6851312.1"/>
    </source>
</evidence>
<dbReference type="PANTHER" id="PTHR34371">
    <property type="entry name" value="OS01G0551000 PROTEIN"/>
    <property type="match status" value="1"/>
</dbReference>
<evidence type="ECO:0000256" key="1">
    <source>
        <dbReference type="SAM" id="MobiDB-lite"/>
    </source>
</evidence>
<feature type="compositionally biased region" description="Polar residues" evidence="1">
    <location>
        <begin position="111"/>
        <end position="123"/>
    </location>
</feature>
<reference evidence="2" key="2">
    <citation type="submission" date="2023-04" db="EMBL/GenBank/DDBJ databases">
        <authorList>
            <person name="Bruccoleri R.E."/>
            <person name="Oakeley E.J."/>
            <person name="Faust A.-M."/>
            <person name="Dessus-Babus S."/>
            <person name="Altorfer M."/>
            <person name="Burckhardt D."/>
            <person name="Oertli M."/>
            <person name="Naumann U."/>
            <person name="Petersen F."/>
            <person name="Wong J."/>
        </authorList>
    </citation>
    <scope>NUCLEOTIDE SEQUENCE</scope>
    <source>
        <strain evidence="2">GSM-AAB239-AS_SAM_17_03QT</strain>
        <tissue evidence="2">Leaf</tissue>
    </source>
</reference>
<evidence type="ECO:0000313" key="3">
    <source>
        <dbReference type="Proteomes" id="UP001140949"/>
    </source>
</evidence>
<reference evidence="2" key="1">
    <citation type="journal article" date="2023" name="GigaByte">
        <title>Genome assembly of the bearded iris, Iris pallida Lam.</title>
        <authorList>
            <person name="Bruccoleri R.E."/>
            <person name="Oakeley E.J."/>
            <person name="Faust A.M.E."/>
            <person name="Altorfer M."/>
            <person name="Dessus-Babus S."/>
            <person name="Burckhardt D."/>
            <person name="Oertli M."/>
            <person name="Naumann U."/>
            <person name="Petersen F."/>
            <person name="Wong J."/>
        </authorList>
    </citation>
    <scope>NUCLEOTIDE SEQUENCE</scope>
    <source>
        <strain evidence="2">GSM-AAB239-AS_SAM_17_03QT</strain>
    </source>
</reference>
<feature type="region of interest" description="Disordered" evidence="1">
    <location>
        <begin position="1"/>
        <end position="125"/>
    </location>
</feature>
<gene>
    <name evidence="2" type="ORF">M6B38_261670</name>
</gene>
<feature type="compositionally biased region" description="Basic and acidic residues" evidence="1">
    <location>
        <begin position="1"/>
        <end position="18"/>
    </location>
</feature>
<sequence length="272" mass="29852">MLDTHKDRMDFRSLDRAVESGSFDPKLTPPRLPVYSLAKKPDPLGMTTPPVGPQGAVPFQWEQAPGKPKSGVKPEPPRRNRSSSAAANTRLGLPPKMAASAAAAKEKRFSKTTPASHAFSPSSMRDALRQRSASLSSLSSLVKGRNFSSSLVKGRHSSAKDVVDGSFLKGSSIAKERKEWREDKGEDMSTISPCYSASSSQSSSSLTFSSCTGGEESEEEREKEETKEVAVKVRITRYERERTLTCHTASDFWTKISGRLQAAVPWRRDIKM</sequence>
<dbReference type="PANTHER" id="PTHR34371:SF6">
    <property type="entry name" value="MEMBRANE-ASSOCIATED KINASE REGULATOR 6"/>
    <property type="match status" value="1"/>
</dbReference>